<gene>
    <name evidence="1" type="ORF">SCF082_LOCUS34679</name>
</gene>
<dbReference type="InterPro" id="IPR036396">
    <property type="entry name" value="Cyt_P450_sf"/>
</dbReference>
<dbReference type="Gene3D" id="1.10.630.10">
    <property type="entry name" value="Cytochrome P450"/>
    <property type="match status" value="1"/>
</dbReference>
<dbReference type="SUPFAM" id="SSF48264">
    <property type="entry name" value="Cytochrome P450"/>
    <property type="match status" value="1"/>
</dbReference>
<dbReference type="PANTHER" id="PTHR24301">
    <property type="entry name" value="THROMBOXANE-A SYNTHASE"/>
    <property type="match status" value="1"/>
</dbReference>
<accession>A0ABP0NZB4</accession>
<evidence type="ECO:0000313" key="2">
    <source>
        <dbReference type="Proteomes" id="UP001642464"/>
    </source>
</evidence>
<dbReference type="Proteomes" id="UP001642464">
    <property type="component" value="Unassembled WGS sequence"/>
</dbReference>
<dbReference type="PANTHER" id="PTHR24301:SF2">
    <property type="entry name" value="THROMBOXANE-A SYNTHASE"/>
    <property type="match status" value="1"/>
</dbReference>
<proteinExistence type="predicted"/>
<protein>
    <submittedName>
        <fullName evidence="1">Bifunctional P-450/NADPH-P450 reductase 1</fullName>
    </submittedName>
</protein>
<reference evidence="1 2" key="1">
    <citation type="submission" date="2024-02" db="EMBL/GenBank/DDBJ databases">
        <authorList>
            <person name="Chen Y."/>
            <person name="Shah S."/>
            <person name="Dougan E. K."/>
            <person name="Thang M."/>
            <person name="Chan C."/>
        </authorList>
    </citation>
    <scope>NUCLEOTIDE SEQUENCE [LARGE SCALE GENOMIC DNA]</scope>
</reference>
<name>A0ABP0NZB4_9DINO</name>
<feature type="non-terminal residue" evidence="1">
    <location>
        <position position="143"/>
    </location>
</feature>
<comment type="caution">
    <text evidence="1">The sequence shown here is derived from an EMBL/GenBank/DDBJ whole genome shotgun (WGS) entry which is preliminary data.</text>
</comment>
<dbReference type="Pfam" id="PF00067">
    <property type="entry name" value="p450"/>
    <property type="match status" value="1"/>
</dbReference>
<organism evidence="1 2">
    <name type="scientific">Durusdinium trenchii</name>
    <dbReference type="NCBI Taxonomy" id="1381693"/>
    <lineage>
        <taxon>Eukaryota</taxon>
        <taxon>Sar</taxon>
        <taxon>Alveolata</taxon>
        <taxon>Dinophyceae</taxon>
        <taxon>Suessiales</taxon>
        <taxon>Symbiodiniaceae</taxon>
        <taxon>Durusdinium</taxon>
    </lineage>
</organism>
<dbReference type="EMBL" id="CAXAMM010032024">
    <property type="protein sequence ID" value="CAK9069118.1"/>
    <property type="molecule type" value="Genomic_DNA"/>
</dbReference>
<evidence type="ECO:0000313" key="1">
    <source>
        <dbReference type="EMBL" id="CAK9069118.1"/>
    </source>
</evidence>
<sequence length="143" mass="16227">MLDFYLSFHFARYGPLVKLRIFDDVVYVTRCVCADPESFEAVTQIPDKRLPKEVFGCKALANQGVFIADGQRWEFARHALQAQLTPEAIDELVPIFAERCHQLEAVISANPEQIDIFAWVEKVTMDTICNVGFGHDLKCMESA</sequence>
<keyword evidence="2" id="KW-1185">Reference proteome</keyword>
<dbReference type="InterPro" id="IPR001128">
    <property type="entry name" value="Cyt_P450"/>
</dbReference>